<dbReference type="RefSeq" id="WP_068885916.1">
    <property type="nucleotide sequence ID" value="NZ_CBCRUU010000005.1"/>
</dbReference>
<sequence length="227" mass="26320">MSIRDERKQQSRQALLDATLTLSMSGRAFSSMSLREIARHVGLVPAAFYRHFSDMHQLGLELVDQTALHLKGVLHQLGHAYLYLPNTKIKISLDLFFQAVEHYPEPWIFLISERWGGSPLLRQAIDREISFLIHDLANELHQIETMQHLHRPQDLLVLSQMLIHLALDWAMGWIEIRRRFEPHLQAEQQARFKAQSLTQVQLLFHGIFHWNPADHHAVLLAPDMGQA</sequence>
<dbReference type="InterPro" id="IPR001647">
    <property type="entry name" value="HTH_TetR"/>
</dbReference>
<dbReference type="AlphaFoldDB" id="A0A1C3D163"/>
<dbReference type="Proteomes" id="UP000186553">
    <property type="component" value="Unassembled WGS sequence"/>
</dbReference>
<evidence type="ECO:0000256" key="2">
    <source>
        <dbReference type="PROSITE-ProRule" id="PRU00335"/>
    </source>
</evidence>
<dbReference type="STRING" id="1891224.BBP83_03050"/>
<dbReference type="EMBL" id="MBDL01000001">
    <property type="protein sequence ID" value="ODA14781.1"/>
    <property type="molecule type" value="Genomic_DNA"/>
</dbReference>
<dbReference type="PROSITE" id="PS50977">
    <property type="entry name" value="HTH_TETR_2"/>
    <property type="match status" value="1"/>
</dbReference>
<keyword evidence="1 2" id="KW-0238">DNA-binding</keyword>
<gene>
    <name evidence="4" type="ORF">BBP83_03050</name>
</gene>
<comment type="caution">
    <text evidence="4">The sequence shown here is derived from an EMBL/GenBank/DDBJ whole genome shotgun (WGS) entry which is preliminary data.</text>
</comment>
<name>A0A1C3D163_9GAMM</name>
<evidence type="ECO:0000313" key="4">
    <source>
        <dbReference type="EMBL" id="ODA14781.1"/>
    </source>
</evidence>
<dbReference type="InterPro" id="IPR050692">
    <property type="entry name" value="HTH_transcr_repressor_FabR"/>
</dbReference>
<organism evidence="4 5">
    <name type="scientific">Acinetobacter celticus</name>
    <dbReference type="NCBI Taxonomy" id="1891224"/>
    <lineage>
        <taxon>Bacteria</taxon>
        <taxon>Pseudomonadati</taxon>
        <taxon>Pseudomonadota</taxon>
        <taxon>Gammaproteobacteria</taxon>
        <taxon>Moraxellales</taxon>
        <taxon>Moraxellaceae</taxon>
        <taxon>Acinetobacter</taxon>
    </lineage>
</organism>
<feature type="domain" description="HTH tetR-type" evidence="3">
    <location>
        <begin position="9"/>
        <end position="70"/>
    </location>
</feature>
<dbReference type="GO" id="GO:0003677">
    <property type="term" value="F:DNA binding"/>
    <property type="evidence" value="ECO:0007669"/>
    <property type="project" value="UniProtKB-UniRule"/>
</dbReference>
<protein>
    <submittedName>
        <fullName evidence="4">TetR family transcriptional regulator</fullName>
    </submittedName>
</protein>
<dbReference type="PANTHER" id="PTHR47752:SF1">
    <property type="entry name" value="HTH-TYPE TRANSCRIPTIONAL REPRESSOR FABR"/>
    <property type="match status" value="1"/>
</dbReference>
<reference evidence="4 5" key="1">
    <citation type="submission" date="2016-07" db="EMBL/GenBank/DDBJ databases">
        <title>Acinetobacter sp. ANC 4603.</title>
        <authorList>
            <person name="Radolfova-Krizova L."/>
            <person name="Nemec A."/>
        </authorList>
    </citation>
    <scope>NUCLEOTIDE SEQUENCE [LARGE SCALE GENOMIC DNA]</scope>
    <source>
        <strain evidence="4 5">ANC 4603</strain>
    </source>
</reference>
<evidence type="ECO:0000256" key="1">
    <source>
        <dbReference type="ARBA" id="ARBA00023125"/>
    </source>
</evidence>
<dbReference type="SUPFAM" id="SSF46689">
    <property type="entry name" value="Homeodomain-like"/>
    <property type="match status" value="1"/>
</dbReference>
<dbReference type="Pfam" id="PF00440">
    <property type="entry name" value="TetR_N"/>
    <property type="match status" value="1"/>
</dbReference>
<evidence type="ECO:0000313" key="5">
    <source>
        <dbReference type="Proteomes" id="UP000186553"/>
    </source>
</evidence>
<keyword evidence="5" id="KW-1185">Reference proteome</keyword>
<feature type="DNA-binding region" description="H-T-H motif" evidence="2">
    <location>
        <begin position="33"/>
        <end position="52"/>
    </location>
</feature>
<proteinExistence type="predicted"/>
<accession>A0A1C3D163</accession>
<dbReference type="Gene3D" id="1.10.357.10">
    <property type="entry name" value="Tetracycline Repressor, domain 2"/>
    <property type="match status" value="1"/>
</dbReference>
<evidence type="ECO:0000259" key="3">
    <source>
        <dbReference type="PROSITE" id="PS50977"/>
    </source>
</evidence>
<dbReference type="InterPro" id="IPR009057">
    <property type="entry name" value="Homeodomain-like_sf"/>
</dbReference>
<dbReference type="OrthoDB" id="8617654at2"/>
<dbReference type="Gene3D" id="1.10.10.60">
    <property type="entry name" value="Homeodomain-like"/>
    <property type="match status" value="1"/>
</dbReference>
<dbReference type="PANTHER" id="PTHR47752">
    <property type="entry name" value="HTH-TYPE TRANSCRIPTIONAL REPRESSOR FABR"/>
    <property type="match status" value="1"/>
</dbReference>